<keyword evidence="2" id="KW-0472">Membrane</keyword>
<dbReference type="EMBL" id="MU853341">
    <property type="protein sequence ID" value="KAK4112646.1"/>
    <property type="molecule type" value="Genomic_DNA"/>
</dbReference>
<accession>A0AAN6TDX5</accession>
<evidence type="ECO:0000256" key="2">
    <source>
        <dbReference type="SAM" id="Phobius"/>
    </source>
</evidence>
<dbReference type="GeneID" id="89935013"/>
<proteinExistence type="predicted"/>
<keyword evidence="2" id="KW-0812">Transmembrane</keyword>
<name>A0AAN6TDX5_9PEZI</name>
<protein>
    <submittedName>
        <fullName evidence="3">Uncharacterized protein</fullName>
    </submittedName>
</protein>
<sequence length="598" mass="68686">MEEPNNTDSSVRFQEAATLENGANNVSTPGSGLSDDDTSVIAVDISITGERTERRCAKSDENSPVDPVKSFSDSLPPMGSSHLRILIVNMPLQLSESIKTERKRENWFMRTPPQMPERRKRFIGNKNRAFHIWHLTNLWSPENTEPFLVQTNVQAFRQDPENQDRTGCSEFMSRQRMRFGHDDDDHLKFFEYVSSIHVQHQSDNKLQVTLRCPELPGLPPESRCQSLKEQFRKLLLSSKSTSSIPLCTAEASSMAVLIDIIRAVVETFAAFVSGIMEEFSTKLGWEEVPQFRLHNSPHLKTLAKIPRDARKAFQHTYDLLLAHIQEHIDDRKAAADEEATQYPPQRGHQPEITEARLNAVKLDFEAKVEMLQNQVNDFIGGLDAQATVRAQLYNEAQAESTARLTTLATIFLPLSLASSLLSMSTRVIDLGVLWYDYFGISLSLFSIVFLLYVLMSWWDRYPSSWKGHWQPLRWPIVSFLWEGLRFLHHYRPQLSFIAVRRFLDCMFVAMALASFWVGMVYDVHLGLLLLGYGTASFLATLLVLLLTQLVYFIYSRPHEVRMALTFFLWNVVLKILLDVMIVILWLVLRKKFSKRQRG</sequence>
<dbReference type="AlphaFoldDB" id="A0AAN6TDX5"/>
<feature type="compositionally biased region" description="Polar residues" evidence="1">
    <location>
        <begin position="1"/>
        <end position="12"/>
    </location>
</feature>
<feature type="compositionally biased region" description="Polar residues" evidence="1">
    <location>
        <begin position="21"/>
        <end position="31"/>
    </location>
</feature>
<keyword evidence="2" id="KW-1133">Transmembrane helix</keyword>
<feature type="transmembrane region" description="Helical" evidence="2">
    <location>
        <begin position="433"/>
        <end position="452"/>
    </location>
</feature>
<evidence type="ECO:0000256" key="1">
    <source>
        <dbReference type="SAM" id="MobiDB-lite"/>
    </source>
</evidence>
<evidence type="ECO:0000313" key="4">
    <source>
        <dbReference type="Proteomes" id="UP001302812"/>
    </source>
</evidence>
<dbReference type="RefSeq" id="XP_064670216.1">
    <property type="nucleotide sequence ID" value="XM_064810888.1"/>
</dbReference>
<feature type="transmembrane region" description="Helical" evidence="2">
    <location>
        <begin position="527"/>
        <end position="554"/>
    </location>
</feature>
<dbReference type="Gene3D" id="1.20.58.340">
    <property type="entry name" value="Magnesium transport protein CorA, transmembrane region"/>
    <property type="match status" value="1"/>
</dbReference>
<comment type="caution">
    <text evidence="3">The sequence shown here is derived from an EMBL/GenBank/DDBJ whole genome shotgun (WGS) entry which is preliminary data.</text>
</comment>
<feature type="region of interest" description="Disordered" evidence="1">
    <location>
        <begin position="52"/>
        <end position="74"/>
    </location>
</feature>
<feature type="transmembrane region" description="Helical" evidence="2">
    <location>
        <begin position="502"/>
        <end position="521"/>
    </location>
</feature>
<keyword evidence="4" id="KW-1185">Reference proteome</keyword>
<organism evidence="3 4">
    <name type="scientific">Canariomyces notabilis</name>
    <dbReference type="NCBI Taxonomy" id="2074819"/>
    <lineage>
        <taxon>Eukaryota</taxon>
        <taxon>Fungi</taxon>
        <taxon>Dikarya</taxon>
        <taxon>Ascomycota</taxon>
        <taxon>Pezizomycotina</taxon>
        <taxon>Sordariomycetes</taxon>
        <taxon>Sordariomycetidae</taxon>
        <taxon>Sordariales</taxon>
        <taxon>Chaetomiaceae</taxon>
        <taxon>Canariomyces</taxon>
    </lineage>
</organism>
<evidence type="ECO:0000313" key="3">
    <source>
        <dbReference type="EMBL" id="KAK4112646.1"/>
    </source>
</evidence>
<dbReference type="Proteomes" id="UP001302812">
    <property type="component" value="Unassembled WGS sequence"/>
</dbReference>
<reference evidence="3" key="1">
    <citation type="journal article" date="2023" name="Mol. Phylogenet. Evol.">
        <title>Genome-scale phylogeny and comparative genomics of the fungal order Sordariales.</title>
        <authorList>
            <person name="Hensen N."/>
            <person name="Bonometti L."/>
            <person name="Westerberg I."/>
            <person name="Brannstrom I.O."/>
            <person name="Guillou S."/>
            <person name="Cros-Aarteil S."/>
            <person name="Calhoun S."/>
            <person name="Haridas S."/>
            <person name="Kuo A."/>
            <person name="Mondo S."/>
            <person name="Pangilinan J."/>
            <person name="Riley R."/>
            <person name="LaButti K."/>
            <person name="Andreopoulos B."/>
            <person name="Lipzen A."/>
            <person name="Chen C."/>
            <person name="Yan M."/>
            <person name="Daum C."/>
            <person name="Ng V."/>
            <person name="Clum A."/>
            <person name="Steindorff A."/>
            <person name="Ohm R.A."/>
            <person name="Martin F."/>
            <person name="Silar P."/>
            <person name="Natvig D.O."/>
            <person name="Lalanne C."/>
            <person name="Gautier V."/>
            <person name="Ament-Velasquez S.L."/>
            <person name="Kruys A."/>
            <person name="Hutchinson M.I."/>
            <person name="Powell A.J."/>
            <person name="Barry K."/>
            <person name="Miller A.N."/>
            <person name="Grigoriev I.V."/>
            <person name="Debuchy R."/>
            <person name="Gladieux P."/>
            <person name="Hiltunen Thoren M."/>
            <person name="Johannesson H."/>
        </authorList>
    </citation>
    <scope>NUCLEOTIDE SEQUENCE</scope>
    <source>
        <strain evidence="3">CBS 508.74</strain>
    </source>
</reference>
<feature type="region of interest" description="Disordered" evidence="1">
    <location>
        <begin position="1"/>
        <end position="37"/>
    </location>
</feature>
<reference evidence="3" key="2">
    <citation type="submission" date="2023-05" db="EMBL/GenBank/DDBJ databases">
        <authorList>
            <consortium name="Lawrence Berkeley National Laboratory"/>
            <person name="Steindorff A."/>
            <person name="Hensen N."/>
            <person name="Bonometti L."/>
            <person name="Westerberg I."/>
            <person name="Brannstrom I.O."/>
            <person name="Guillou S."/>
            <person name="Cros-Aarteil S."/>
            <person name="Calhoun S."/>
            <person name="Haridas S."/>
            <person name="Kuo A."/>
            <person name="Mondo S."/>
            <person name="Pangilinan J."/>
            <person name="Riley R."/>
            <person name="Labutti K."/>
            <person name="Andreopoulos B."/>
            <person name="Lipzen A."/>
            <person name="Chen C."/>
            <person name="Yanf M."/>
            <person name="Daum C."/>
            <person name="Ng V."/>
            <person name="Clum A."/>
            <person name="Ohm R."/>
            <person name="Martin F."/>
            <person name="Silar P."/>
            <person name="Natvig D."/>
            <person name="Lalanne C."/>
            <person name="Gautier V."/>
            <person name="Ament-Velasquez S.L."/>
            <person name="Kruys A."/>
            <person name="Hutchinson M.I."/>
            <person name="Powell A.J."/>
            <person name="Barry K."/>
            <person name="Miller A.N."/>
            <person name="Grigoriev I.V."/>
            <person name="Debuchy R."/>
            <person name="Gladieux P."/>
            <person name="Thoren M.H."/>
            <person name="Johannesson H."/>
        </authorList>
    </citation>
    <scope>NUCLEOTIDE SEQUENCE</scope>
    <source>
        <strain evidence="3">CBS 508.74</strain>
    </source>
</reference>
<gene>
    <name evidence="3" type="ORF">N656DRAFT_70073</name>
</gene>
<feature type="transmembrane region" description="Helical" evidence="2">
    <location>
        <begin position="566"/>
        <end position="588"/>
    </location>
</feature>
<feature type="compositionally biased region" description="Basic and acidic residues" evidence="1">
    <location>
        <begin position="52"/>
        <end position="61"/>
    </location>
</feature>